<keyword evidence="2" id="KW-0378">Hydrolase</keyword>
<gene>
    <name evidence="7" type="ORF">LAD73_00135</name>
</gene>
<dbReference type="InterPro" id="IPR002421">
    <property type="entry name" value="5-3_exonuclease"/>
</dbReference>
<comment type="function">
    <text evidence="4">5'-3' exonuclease acting preferentially on double-stranded DNA.</text>
</comment>
<evidence type="ECO:0000256" key="3">
    <source>
        <dbReference type="ARBA" id="ARBA00023125"/>
    </source>
</evidence>
<dbReference type="CDD" id="cd09859">
    <property type="entry name" value="PIN_53EXO"/>
    <property type="match status" value="1"/>
</dbReference>
<keyword evidence="8" id="KW-1185">Reference proteome</keyword>
<evidence type="ECO:0000256" key="4">
    <source>
        <dbReference type="ARBA" id="ARBA00049957"/>
    </source>
</evidence>
<dbReference type="GO" id="GO:0033567">
    <property type="term" value="P:DNA replication, Okazaki fragment processing"/>
    <property type="evidence" value="ECO:0007669"/>
    <property type="project" value="InterPro"/>
</dbReference>
<keyword evidence="3" id="KW-0238">DNA-binding</keyword>
<evidence type="ECO:0000259" key="6">
    <source>
        <dbReference type="SMART" id="SM00475"/>
    </source>
</evidence>
<dbReference type="GO" id="GO:0017108">
    <property type="term" value="F:5'-flap endonuclease activity"/>
    <property type="evidence" value="ECO:0007669"/>
    <property type="project" value="InterPro"/>
</dbReference>
<dbReference type="Proteomes" id="UP000772186">
    <property type="component" value="Unassembled WGS sequence"/>
</dbReference>
<proteinExistence type="predicted"/>
<dbReference type="EMBL" id="JAIQBY010000001">
    <property type="protein sequence ID" value="MBZ4195137.1"/>
    <property type="molecule type" value="Genomic_DNA"/>
</dbReference>
<dbReference type="SMART" id="SM00475">
    <property type="entry name" value="53EXOc"/>
    <property type="match status" value="1"/>
</dbReference>
<keyword evidence="1" id="KW-0540">Nuclease</keyword>
<keyword evidence="7" id="KW-0269">Exonuclease</keyword>
<dbReference type="AlphaFoldDB" id="A0A953T707"/>
<evidence type="ECO:0000256" key="2">
    <source>
        <dbReference type="ARBA" id="ARBA00022801"/>
    </source>
</evidence>
<dbReference type="InterPro" id="IPR008918">
    <property type="entry name" value="HhH2"/>
</dbReference>
<dbReference type="SUPFAM" id="SSF47807">
    <property type="entry name" value="5' to 3' exonuclease, C-terminal subdomain"/>
    <property type="match status" value="1"/>
</dbReference>
<dbReference type="Pfam" id="PF02739">
    <property type="entry name" value="5_3_exonuc_N"/>
    <property type="match status" value="1"/>
</dbReference>
<sequence length="303" mass="34888">MQNNGKKMLIVDGNFLLFQSFYASYNPYKPESVLKAKNGISTNGVHVFFNTLFKLIKYIEPSHLFIAFDAKGKTKRHEIYENYKTGRTKAPEIIFEQFKLVKEVLTSMNIKWAEKEGDEADDLIATIATKNDQFHNYIYSKDKDLLQLVNENNSIISTIKDANKFSTYDLITILNFKLLYGIKPEQIPDYKGLAGDSSDNLKGVQGIGEKRAIALLREYETLENIYDCLINVKGKTREYLINDKESAFFCKKLAVLNKDVKLPYSINDLLIELDINAVNILNEYSLYNVLDQYKNNLSSKYKK</sequence>
<dbReference type="SUPFAM" id="SSF88723">
    <property type="entry name" value="PIN domain-like"/>
    <property type="match status" value="1"/>
</dbReference>
<evidence type="ECO:0000313" key="8">
    <source>
        <dbReference type="Proteomes" id="UP000772186"/>
    </source>
</evidence>
<organism evidence="7 8">
    <name type="scientific">Mycoplasma tauri</name>
    <dbReference type="NCBI Taxonomy" id="547987"/>
    <lineage>
        <taxon>Bacteria</taxon>
        <taxon>Bacillati</taxon>
        <taxon>Mycoplasmatota</taxon>
        <taxon>Mollicutes</taxon>
        <taxon>Mycoplasmataceae</taxon>
        <taxon>Mycoplasma</taxon>
    </lineage>
</organism>
<dbReference type="Pfam" id="PF01367">
    <property type="entry name" value="5_3_exonuc"/>
    <property type="match status" value="1"/>
</dbReference>
<evidence type="ECO:0000313" key="7">
    <source>
        <dbReference type="EMBL" id="MBZ4195137.1"/>
    </source>
</evidence>
<dbReference type="InterPro" id="IPR036279">
    <property type="entry name" value="5-3_exonuclease_C_sf"/>
</dbReference>
<dbReference type="GO" id="GO:0003677">
    <property type="term" value="F:DNA binding"/>
    <property type="evidence" value="ECO:0007669"/>
    <property type="project" value="UniProtKB-KW"/>
</dbReference>
<dbReference type="FunFam" id="1.10.150.20:FF:000003">
    <property type="entry name" value="DNA polymerase I"/>
    <property type="match status" value="1"/>
</dbReference>
<feature type="domain" description="5'-3' exonuclease" evidence="6">
    <location>
        <begin position="6"/>
        <end position="272"/>
    </location>
</feature>
<evidence type="ECO:0000256" key="5">
    <source>
        <dbReference type="ARBA" id="ARBA00050026"/>
    </source>
</evidence>
<dbReference type="InterPro" id="IPR020046">
    <property type="entry name" value="5-3_exonucl_a-hlix_arch_N"/>
</dbReference>
<dbReference type="Gene3D" id="3.40.50.1010">
    <property type="entry name" value="5'-nuclease"/>
    <property type="match status" value="1"/>
</dbReference>
<dbReference type="GO" id="GO:0008409">
    <property type="term" value="F:5'-3' exonuclease activity"/>
    <property type="evidence" value="ECO:0007669"/>
    <property type="project" value="InterPro"/>
</dbReference>
<dbReference type="CDD" id="cd09898">
    <property type="entry name" value="H3TH_53EXO"/>
    <property type="match status" value="1"/>
</dbReference>
<dbReference type="PANTHER" id="PTHR42646">
    <property type="entry name" value="FLAP ENDONUCLEASE XNI"/>
    <property type="match status" value="1"/>
</dbReference>
<comment type="caution">
    <text evidence="7">The sequence shown here is derived from an EMBL/GenBank/DDBJ whole genome shotgun (WGS) entry which is preliminary data.</text>
</comment>
<dbReference type="RefSeq" id="WP_223644266.1">
    <property type="nucleotide sequence ID" value="NZ_JAIQBY010000001.1"/>
</dbReference>
<name>A0A953T707_9MOLU</name>
<dbReference type="SMART" id="SM00279">
    <property type="entry name" value="HhH2"/>
    <property type="match status" value="1"/>
</dbReference>
<accession>A0A953T707</accession>
<protein>
    <recommendedName>
        <fullName evidence="5">5'-3' exonuclease</fullName>
    </recommendedName>
</protein>
<dbReference type="NCBIfam" id="NF011546">
    <property type="entry name" value="PRK14976.1-3"/>
    <property type="match status" value="1"/>
</dbReference>
<dbReference type="PANTHER" id="PTHR42646:SF2">
    <property type="entry name" value="5'-3' EXONUCLEASE FAMILY PROTEIN"/>
    <property type="match status" value="1"/>
</dbReference>
<dbReference type="InterPro" id="IPR020045">
    <property type="entry name" value="DNA_polI_H3TH"/>
</dbReference>
<dbReference type="InterPro" id="IPR029060">
    <property type="entry name" value="PIN-like_dom_sf"/>
</dbReference>
<reference evidence="7 8" key="1">
    <citation type="submission" date="2021-09" db="EMBL/GenBank/DDBJ databases">
        <title>WGS of Mycoplasma sp. Zaradi2 strains.</title>
        <authorList>
            <person name="Spergser J."/>
        </authorList>
    </citation>
    <scope>NUCLEOTIDE SEQUENCE [LARGE SCALE GENOMIC DNA]</scope>
    <source>
        <strain evidence="7 8">1331</strain>
    </source>
</reference>
<evidence type="ECO:0000256" key="1">
    <source>
        <dbReference type="ARBA" id="ARBA00022722"/>
    </source>
</evidence>
<dbReference type="Gene3D" id="1.10.150.20">
    <property type="entry name" value="5' to 3' exonuclease, C-terminal subdomain"/>
    <property type="match status" value="1"/>
</dbReference>
<dbReference type="InterPro" id="IPR038969">
    <property type="entry name" value="FEN"/>
</dbReference>